<keyword evidence="2" id="KW-1185">Reference proteome</keyword>
<reference evidence="1 2" key="1">
    <citation type="journal article" date="2010" name="Stand. Genomic Sci.">
        <title>Complete genome sequence of Archaeoglobus profundus type strain (AV18).</title>
        <authorList>
            <person name="von Jan M."/>
            <person name="Lapidus A."/>
            <person name="Del Rio T.G."/>
            <person name="Copeland A."/>
            <person name="Tice H."/>
            <person name="Cheng J.F."/>
            <person name="Lucas S."/>
            <person name="Chen F."/>
            <person name="Nolan M."/>
            <person name="Goodwin L."/>
            <person name="Han C."/>
            <person name="Pitluck S."/>
            <person name="Liolios K."/>
            <person name="Ivanova N."/>
            <person name="Mavromatis K."/>
            <person name="Ovchinnikova G."/>
            <person name="Chertkov O."/>
            <person name="Pati A."/>
            <person name="Chen A."/>
            <person name="Palaniappan K."/>
            <person name="Land M."/>
            <person name="Hauser L."/>
            <person name="Chang Y.J."/>
            <person name="Jeffries C.D."/>
            <person name="Saunders E."/>
            <person name="Brettin T."/>
            <person name="Detter J.C."/>
            <person name="Chain P."/>
            <person name="Eichinger K."/>
            <person name="Huber H."/>
            <person name="Spring S."/>
            <person name="Rohde M."/>
            <person name="Goker M."/>
            <person name="Wirth R."/>
            <person name="Woyke T."/>
            <person name="Bristow J."/>
            <person name="Eisen J.A."/>
            <person name="Markowitz V."/>
            <person name="Hugenholtz P."/>
            <person name="Kyrpides N.C."/>
            <person name="Klenk H.P."/>
        </authorList>
    </citation>
    <scope>NUCLEOTIDE SEQUENCE [LARGE SCALE GENOMIC DNA]</scope>
    <source>
        <strain evidence="2">DSM 5631 / JCM 9629 / NBRC 100127 / Av18</strain>
    </source>
</reference>
<protein>
    <submittedName>
        <fullName evidence="1">Uncharacterized protein</fullName>
    </submittedName>
</protein>
<sequence length="115" mass="13214">MILYKQFGLSAREAAEITADVVEIIRRKLDDEKAVEFLKSKYSGDKLLFAILMIGRITGMSLALQDIEKARMIVADFSRLVRILEEKGRDELVKTLEKDILEETYAEEELRKGYA</sequence>
<dbReference type="EMBL" id="CP001857">
    <property type="protein sequence ID" value="ADB57127.1"/>
    <property type="molecule type" value="Genomic_DNA"/>
</dbReference>
<evidence type="ECO:0000313" key="1">
    <source>
        <dbReference type="EMBL" id="ADB57127.1"/>
    </source>
</evidence>
<organism evidence="1 2">
    <name type="scientific">Archaeoglobus profundus (strain DSM 5631 / JCM 9629 / NBRC 100127 / Av18)</name>
    <dbReference type="NCBI Taxonomy" id="572546"/>
    <lineage>
        <taxon>Archaea</taxon>
        <taxon>Methanobacteriati</taxon>
        <taxon>Methanobacteriota</taxon>
        <taxon>Archaeoglobi</taxon>
        <taxon>Archaeoglobales</taxon>
        <taxon>Archaeoglobaceae</taxon>
        <taxon>Archaeoglobus</taxon>
    </lineage>
</organism>
<dbReference type="STRING" id="572546.Arcpr_0051"/>
<dbReference type="GeneID" id="8738697"/>
<accession>D2RFQ2</accession>
<dbReference type="PaxDb" id="572546-Arcpr_0051"/>
<dbReference type="KEGG" id="apo:Arcpr_0051"/>
<dbReference type="Proteomes" id="UP000001901">
    <property type="component" value="Chromosome"/>
</dbReference>
<dbReference type="RefSeq" id="WP_012939463.1">
    <property type="nucleotide sequence ID" value="NC_013741.1"/>
</dbReference>
<dbReference type="HOGENOM" id="CLU_168706_0_0_2"/>
<dbReference type="eggNOG" id="arCOG10690">
    <property type="taxonomic scope" value="Archaea"/>
</dbReference>
<proteinExistence type="predicted"/>
<evidence type="ECO:0000313" key="2">
    <source>
        <dbReference type="Proteomes" id="UP000001901"/>
    </source>
</evidence>
<name>D2RFQ2_ARCPA</name>
<gene>
    <name evidence="1" type="ordered locus">Arcpr_0051</name>
</gene>
<dbReference type="OrthoDB" id="383668at2157"/>
<dbReference type="AlphaFoldDB" id="D2RFQ2"/>